<evidence type="ECO:0000256" key="3">
    <source>
        <dbReference type="ARBA" id="ARBA00023125"/>
    </source>
</evidence>
<evidence type="ECO:0000256" key="4">
    <source>
        <dbReference type="ARBA" id="ARBA00023163"/>
    </source>
</evidence>
<evidence type="ECO:0000313" key="7">
    <source>
        <dbReference type="EMBL" id="KAK4402177.1"/>
    </source>
</evidence>
<organism evidence="7 8">
    <name type="scientific">Sesamum angolense</name>
    <dbReference type="NCBI Taxonomy" id="2727404"/>
    <lineage>
        <taxon>Eukaryota</taxon>
        <taxon>Viridiplantae</taxon>
        <taxon>Streptophyta</taxon>
        <taxon>Embryophyta</taxon>
        <taxon>Tracheophyta</taxon>
        <taxon>Spermatophyta</taxon>
        <taxon>Magnoliopsida</taxon>
        <taxon>eudicotyledons</taxon>
        <taxon>Gunneridae</taxon>
        <taxon>Pentapetalae</taxon>
        <taxon>asterids</taxon>
        <taxon>lamiids</taxon>
        <taxon>Lamiales</taxon>
        <taxon>Pedaliaceae</taxon>
        <taxon>Sesamum</taxon>
    </lineage>
</organism>
<comment type="subcellular location">
    <subcellularLocation>
        <location evidence="1">Nucleus</location>
    </subcellularLocation>
</comment>
<dbReference type="PRINTS" id="PR00404">
    <property type="entry name" value="MADSDOMAIN"/>
</dbReference>
<evidence type="ECO:0000259" key="6">
    <source>
        <dbReference type="PROSITE" id="PS50066"/>
    </source>
</evidence>
<dbReference type="InterPro" id="IPR002100">
    <property type="entry name" value="TF_MADSbox"/>
</dbReference>
<keyword evidence="4" id="KW-0804">Transcription</keyword>
<dbReference type="AlphaFoldDB" id="A0AAE1WZR9"/>
<name>A0AAE1WZR9_9LAMI</name>
<dbReference type="PANTHER" id="PTHR11945">
    <property type="entry name" value="MADS BOX PROTEIN"/>
    <property type="match status" value="1"/>
</dbReference>
<dbReference type="Proteomes" id="UP001289374">
    <property type="component" value="Unassembled WGS sequence"/>
</dbReference>
<proteinExistence type="predicted"/>
<dbReference type="Gene3D" id="3.40.1810.10">
    <property type="entry name" value="Transcription factor, MADS-box"/>
    <property type="match status" value="1"/>
</dbReference>
<dbReference type="GO" id="GO:0000978">
    <property type="term" value="F:RNA polymerase II cis-regulatory region sequence-specific DNA binding"/>
    <property type="evidence" value="ECO:0007669"/>
    <property type="project" value="TreeGrafter"/>
</dbReference>
<evidence type="ECO:0000256" key="5">
    <source>
        <dbReference type="ARBA" id="ARBA00023242"/>
    </source>
</evidence>
<evidence type="ECO:0000256" key="2">
    <source>
        <dbReference type="ARBA" id="ARBA00023015"/>
    </source>
</evidence>
<reference evidence="7" key="2">
    <citation type="journal article" date="2024" name="Plant">
        <title>Genomic evolution and insights into agronomic trait innovations of Sesamum species.</title>
        <authorList>
            <person name="Miao H."/>
            <person name="Wang L."/>
            <person name="Qu L."/>
            <person name="Liu H."/>
            <person name="Sun Y."/>
            <person name="Le M."/>
            <person name="Wang Q."/>
            <person name="Wei S."/>
            <person name="Zheng Y."/>
            <person name="Lin W."/>
            <person name="Duan Y."/>
            <person name="Cao H."/>
            <person name="Xiong S."/>
            <person name="Wang X."/>
            <person name="Wei L."/>
            <person name="Li C."/>
            <person name="Ma Q."/>
            <person name="Ju M."/>
            <person name="Zhao R."/>
            <person name="Li G."/>
            <person name="Mu C."/>
            <person name="Tian Q."/>
            <person name="Mei H."/>
            <person name="Zhang T."/>
            <person name="Gao T."/>
            <person name="Zhang H."/>
        </authorList>
    </citation>
    <scope>NUCLEOTIDE SEQUENCE</scope>
    <source>
        <strain evidence="7">K16</strain>
    </source>
</reference>
<keyword evidence="2" id="KW-0805">Transcription regulation</keyword>
<dbReference type="FunFam" id="3.40.1810.10:FF:000006">
    <property type="entry name" value="Agamous-like MADS-box protein AGL62"/>
    <property type="match status" value="1"/>
</dbReference>
<dbReference type="InterPro" id="IPR036879">
    <property type="entry name" value="TF_MADSbox_sf"/>
</dbReference>
<protein>
    <submittedName>
        <fullName evidence="7">Agamous-like MADS-box protein</fullName>
    </submittedName>
</protein>
<dbReference type="SUPFAM" id="SSF55455">
    <property type="entry name" value="SRF-like"/>
    <property type="match status" value="1"/>
</dbReference>
<gene>
    <name evidence="7" type="ORF">Sango_0958400</name>
</gene>
<comment type="caution">
    <text evidence="7">The sequence shown here is derived from an EMBL/GenBank/DDBJ whole genome shotgun (WGS) entry which is preliminary data.</text>
</comment>
<dbReference type="PROSITE" id="PS50066">
    <property type="entry name" value="MADS_BOX_2"/>
    <property type="match status" value="1"/>
</dbReference>
<dbReference type="SMART" id="SM00432">
    <property type="entry name" value="MADS"/>
    <property type="match status" value="1"/>
</dbReference>
<evidence type="ECO:0000256" key="1">
    <source>
        <dbReference type="ARBA" id="ARBA00004123"/>
    </source>
</evidence>
<accession>A0AAE1WZR9</accession>
<dbReference type="GO" id="GO:0000981">
    <property type="term" value="F:DNA-binding transcription factor activity, RNA polymerase II-specific"/>
    <property type="evidence" value="ECO:0007669"/>
    <property type="project" value="TreeGrafter"/>
</dbReference>
<keyword evidence="3" id="KW-0238">DNA-binding</keyword>
<evidence type="ECO:0000313" key="8">
    <source>
        <dbReference type="Proteomes" id="UP001289374"/>
    </source>
</evidence>
<feature type="domain" description="MADS-box" evidence="6">
    <location>
        <begin position="14"/>
        <end position="74"/>
    </location>
</feature>
<reference evidence="7" key="1">
    <citation type="submission" date="2020-06" db="EMBL/GenBank/DDBJ databases">
        <authorList>
            <person name="Li T."/>
            <person name="Hu X."/>
            <person name="Zhang T."/>
            <person name="Song X."/>
            <person name="Zhang H."/>
            <person name="Dai N."/>
            <person name="Sheng W."/>
            <person name="Hou X."/>
            <person name="Wei L."/>
        </authorList>
    </citation>
    <scope>NUCLEOTIDE SEQUENCE</scope>
    <source>
        <strain evidence="7">K16</strain>
        <tissue evidence="7">Leaf</tissue>
    </source>
</reference>
<sequence>MSSSQRNNTIRKGKGRRKVDMVKIETETNLQVTFSKRRAGLFKKASELSTLCGAEIALLVFSPGNKAHSFGTPAWRQFLKGFLTKIFHQTTLNLGTMHKSSGQSILGVRIDAGADSPNAQVNASIPNVQVCGDPIANRSNAITQHELMLGKSCFTIPYSSKTNASSVNPDESHE</sequence>
<dbReference type="EMBL" id="JACGWL010000005">
    <property type="protein sequence ID" value="KAK4402177.1"/>
    <property type="molecule type" value="Genomic_DNA"/>
</dbReference>
<dbReference type="GO" id="GO:0046983">
    <property type="term" value="F:protein dimerization activity"/>
    <property type="evidence" value="ECO:0007669"/>
    <property type="project" value="InterPro"/>
</dbReference>
<dbReference type="PANTHER" id="PTHR11945:SF769">
    <property type="entry name" value="AGAMOUS-LIKE MADS-BOX PROTEIN AGL62"/>
    <property type="match status" value="1"/>
</dbReference>
<dbReference type="Pfam" id="PF00319">
    <property type="entry name" value="SRF-TF"/>
    <property type="match status" value="1"/>
</dbReference>
<keyword evidence="8" id="KW-1185">Reference proteome</keyword>
<dbReference type="GO" id="GO:0005634">
    <property type="term" value="C:nucleus"/>
    <property type="evidence" value="ECO:0007669"/>
    <property type="project" value="UniProtKB-SubCell"/>
</dbReference>
<keyword evidence="5" id="KW-0539">Nucleus</keyword>